<keyword evidence="1" id="KW-0560">Oxidoreductase</keyword>
<evidence type="ECO:0000259" key="3">
    <source>
        <dbReference type="Pfam" id="PF12367"/>
    </source>
</evidence>
<evidence type="ECO:0008006" key="5">
    <source>
        <dbReference type="Google" id="ProtNLM"/>
    </source>
</evidence>
<dbReference type="InterPro" id="IPR029061">
    <property type="entry name" value="THDP-binding"/>
</dbReference>
<dbReference type="Pfam" id="PF12367">
    <property type="entry name" value="PFO_beta_C"/>
    <property type="match status" value="1"/>
</dbReference>
<dbReference type="GO" id="GO:0045333">
    <property type="term" value="P:cellular respiration"/>
    <property type="evidence" value="ECO:0007669"/>
    <property type="project" value="UniProtKB-ARBA"/>
</dbReference>
<comment type="caution">
    <text evidence="4">The sequence shown here is derived from an EMBL/GenBank/DDBJ whole genome shotgun (WGS) entry which is preliminary data.</text>
</comment>
<organism evidence="4">
    <name type="scientific">bioreactor metagenome</name>
    <dbReference type="NCBI Taxonomy" id="1076179"/>
    <lineage>
        <taxon>unclassified sequences</taxon>
        <taxon>metagenomes</taxon>
        <taxon>ecological metagenomes</taxon>
    </lineage>
</organism>
<sequence length="186" mass="20812">MYGEGGNHFLHNLRRNIGVKVFVHNNQVYGLTKGQASPTSDIGFVTPIQIHGQKLQPINPLAIAIVEECSFVARSFSGDPEHLKQMMLAAFAHRGGMALVDILQPCVSFNRTNTFKWYKDRVKPIPADHDCHDKMKALELALRWGDEIPIGIFYQGARKSYESDNEVLANGTLVGGYMNQPMEVKK</sequence>
<dbReference type="InterPro" id="IPR051457">
    <property type="entry name" value="2-oxoacid:Fd_oxidoreductase"/>
</dbReference>
<dbReference type="EMBL" id="VSSQ01021876">
    <property type="protein sequence ID" value="MPM67762.1"/>
    <property type="molecule type" value="Genomic_DNA"/>
</dbReference>
<feature type="domain" description="Pyruvate ferredoxin oxidoreductase beta subunit C-terminal" evidence="3">
    <location>
        <begin position="106"/>
        <end position="168"/>
    </location>
</feature>
<dbReference type="GO" id="GO:0016625">
    <property type="term" value="F:oxidoreductase activity, acting on the aldehyde or oxo group of donors, iron-sulfur protein as acceptor"/>
    <property type="evidence" value="ECO:0007669"/>
    <property type="project" value="UniProtKB-ARBA"/>
</dbReference>
<reference evidence="4" key="1">
    <citation type="submission" date="2019-08" db="EMBL/GenBank/DDBJ databases">
        <authorList>
            <person name="Kucharzyk K."/>
            <person name="Murdoch R.W."/>
            <person name="Higgins S."/>
            <person name="Loffler F."/>
        </authorList>
    </citation>
    <scope>NUCLEOTIDE SEQUENCE</scope>
</reference>
<dbReference type="Gene3D" id="3.40.50.970">
    <property type="match status" value="1"/>
</dbReference>
<gene>
    <name evidence="4" type="ORF">SDC9_114686</name>
</gene>
<protein>
    <recommendedName>
        <fullName evidence="5">2-oxoglutarate oxidoreductase subunit KorB</fullName>
    </recommendedName>
</protein>
<feature type="domain" description="Thiamine pyrophosphate enzyme TPP-binding" evidence="2">
    <location>
        <begin position="6"/>
        <end position="102"/>
    </location>
</feature>
<dbReference type="InterPro" id="IPR011766">
    <property type="entry name" value="TPP_enzyme_TPP-bd"/>
</dbReference>
<accession>A0A645BRD4</accession>
<evidence type="ECO:0000259" key="2">
    <source>
        <dbReference type="Pfam" id="PF02775"/>
    </source>
</evidence>
<dbReference type="Pfam" id="PF02775">
    <property type="entry name" value="TPP_enzyme_C"/>
    <property type="match status" value="1"/>
</dbReference>
<proteinExistence type="predicted"/>
<evidence type="ECO:0000313" key="4">
    <source>
        <dbReference type="EMBL" id="MPM67762.1"/>
    </source>
</evidence>
<dbReference type="PANTHER" id="PTHR48084">
    <property type="entry name" value="2-OXOGLUTARATE OXIDOREDUCTASE SUBUNIT KORB-RELATED"/>
    <property type="match status" value="1"/>
</dbReference>
<dbReference type="PANTHER" id="PTHR48084:SF4">
    <property type="entry name" value="2-OXOGLUTARATE OXIDOREDUCTASE SUBUNIT KORB"/>
    <property type="match status" value="1"/>
</dbReference>
<dbReference type="InterPro" id="IPR032686">
    <property type="entry name" value="PFO_beta_C"/>
</dbReference>
<dbReference type="GO" id="GO:0030976">
    <property type="term" value="F:thiamine pyrophosphate binding"/>
    <property type="evidence" value="ECO:0007669"/>
    <property type="project" value="InterPro"/>
</dbReference>
<dbReference type="AlphaFoldDB" id="A0A645BRD4"/>
<name>A0A645BRD4_9ZZZZ</name>
<dbReference type="SUPFAM" id="SSF52518">
    <property type="entry name" value="Thiamin diphosphate-binding fold (THDP-binding)"/>
    <property type="match status" value="1"/>
</dbReference>
<evidence type="ECO:0000256" key="1">
    <source>
        <dbReference type="ARBA" id="ARBA00023002"/>
    </source>
</evidence>